<dbReference type="PANTHER" id="PTHR37984:SF5">
    <property type="entry name" value="PROTEIN NYNRIN-LIKE"/>
    <property type="match status" value="1"/>
</dbReference>
<dbReference type="FunFam" id="3.10.20.370:FF:000001">
    <property type="entry name" value="Retrovirus-related Pol polyprotein from transposon 17.6-like protein"/>
    <property type="match status" value="1"/>
</dbReference>
<evidence type="ECO:0000256" key="5">
    <source>
        <dbReference type="ARBA" id="ARBA00022722"/>
    </source>
</evidence>
<dbReference type="EMBL" id="CP144754">
    <property type="protein sequence ID" value="WVZ97703.1"/>
    <property type="molecule type" value="Genomic_DNA"/>
</dbReference>
<dbReference type="GO" id="GO:0008233">
    <property type="term" value="F:peptidase activity"/>
    <property type="evidence" value="ECO:0007669"/>
    <property type="project" value="UniProtKB-KW"/>
</dbReference>
<protein>
    <recommendedName>
        <fullName evidence="1">RNA-directed DNA polymerase</fullName>
        <ecNumber evidence="1">2.7.7.49</ecNumber>
    </recommendedName>
</protein>
<evidence type="ECO:0000256" key="7">
    <source>
        <dbReference type="ARBA" id="ARBA00022801"/>
    </source>
</evidence>
<dbReference type="InterPro" id="IPR043128">
    <property type="entry name" value="Rev_trsase/Diguanyl_cyclase"/>
</dbReference>
<name>A0AAQ3UUI8_PASNO</name>
<evidence type="ECO:0000256" key="8">
    <source>
        <dbReference type="ARBA" id="ARBA00022918"/>
    </source>
</evidence>
<evidence type="ECO:0000259" key="11">
    <source>
        <dbReference type="Pfam" id="PF17917"/>
    </source>
</evidence>
<keyword evidence="2" id="KW-0645">Protease</keyword>
<evidence type="ECO:0000256" key="9">
    <source>
        <dbReference type="SAM" id="MobiDB-lite"/>
    </source>
</evidence>
<dbReference type="InterPro" id="IPR050951">
    <property type="entry name" value="Retrovirus_Pol_polyprotein"/>
</dbReference>
<keyword evidence="4" id="KW-0548">Nucleotidyltransferase</keyword>
<evidence type="ECO:0000259" key="10">
    <source>
        <dbReference type="Pfam" id="PF00078"/>
    </source>
</evidence>
<dbReference type="CDD" id="cd09274">
    <property type="entry name" value="RNase_HI_RT_Ty3"/>
    <property type="match status" value="1"/>
</dbReference>
<evidence type="ECO:0000256" key="2">
    <source>
        <dbReference type="ARBA" id="ARBA00022670"/>
    </source>
</evidence>
<dbReference type="GO" id="GO:0006508">
    <property type="term" value="P:proteolysis"/>
    <property type="evidence" value="ECO:0007669"/>
    <property type="project" value="UniProtKB-KW"/>
</dbReference>
<feature type="region of interest" description="Disordered" evidence="9">
    <location>
        <begin position="132"/>
        <end position="155"/>
    </location>
</feature>
<organism evidence="12 13">
    <name type="scientific">Paspalum notatum var. saurae</name>
    <dbReference type="NCBI Taxonomy" id="547442"/>
    <lineage>
        <taxon>Eukaryota</taxon>
        <taxon>Viridiplantae</taxon>
        <taxon>Streptophyta</taxon>
        <taxon>Embryophyta</taxon>
        <taxon>Tracheophyta</taxon>
        <taxon>Spermatophyta</taxon>
        <taxon>Magnoliopsida</taxon>
        <taxon>Liliopsida</taxon>
        <taxon>Poales</taxon>
        <taxon>Poaceae</taxon>
        <taxon>PACMAD clade</taxon>
        <taxon>Panicoideae</taxon>
        <taxon>Andropogonodae</taxon>
        <taxon>Paspaleae</taxon>
        <taxon>Paspalinae</taxon>
        <taxon>Paspalum</taxon>
    </lineage>
</organism>
<keyword evidence="8" id="KW-0695">RNA-directed DNA polymerase</keyword>
<proteinExistence type="predicted"/>
<dbReference type="InterPro" id="IPR043502">
    <property type="entry name" value="DNA/RNA_pol_sf"/>
</dbReference>
<feature type="domain" description="Reverse transcriptase" evidence="10">
    <location>
        <begin position="342"/>
        <end position="492"/>
    </location>
</feature>
<dbReference type="Pfam" id="PF08284">
    <property type="entry name" value="RVP_2"/>
    <property type="match status" value="1"/>
</dbReference>
<dbReference type="Gene3D" id="3.30.70.270">
    <property type="match status" value="2"/>
</dbReference>
<reference evidence="12 13" key="1">
    <citation type="submission" date="2024-02" db="EMBL/GenBank/DDBJ databases">
        <title>High-quality chromosome-scale genome assembly of Pensacola bahiagrass (Paspalum notatum Flugge var. saurae).</title>
        <authorList>
            <person name="Vega J.M."/>
            <person name="Podio M."/>
            <person name="Orjuela J."/>
            <person name="Siena L.A."/>
            <person name="Pessino S.C."/>
            <person name="Combes M.C."/>
            <person name="Mariac C."/>
            <person name="Albertini E."/>
            <person name="Pupilli F."/>
            <person name="Ortiz J.P.A."/>
            <person name="Leblanc O."/>
        </authorList>
    </citation>
    <scope>NUCLEOTIDE SEQUENCE [LARGE SCALE GENOMIC DNA]</scope>
    <source>
        <strain evidence="12">R1</strain>
        <tissue evidence="12">Leaf</tissue>
    </source>
</reference>
<dbReference type="CDD" id="cd00303">
    <property type="entry name" value="retropepsin_like"/>
    <property type="match status" value="1"/>
</dbReference>
<dbReference type="FunFam" id="3.10.10.10:FF:000007">
    <property type="entry name" value="Retrovirus-related Pol polyprotein from transposon 17.6-like Protein"/>
    <property type="match status" value="1"/>
</dbReference>
<dbReference type="EC" id="2.7.7.49" evidence="1"/>
<gene>
    <name evidence="12" type="ORF">U9M48_043217</name>
</gene>
<accession>A0AAQ3UUI8</accession>
<keyword evidence="6" id="KW-0255">Endonuclease</keyword>
<dbReference type="Gene3D" id="2.40.70.10">
    <property type="entry name" value="Acid Proteases"/>
    <property type="match status" value="1"/>
</dbReference>
<dbReference type="PANTHER" id="PTHR37984">
    <property type="entry name" value="PROTEIN CBG26694"/>
    <property type="match status" value="1"/>
</dbReference>
<feature type="domain" description="Reverse transcriptase RNase H-like" evidence="11">
    <location>
        <begin position="582"/>
        <end position="681"/>
    </location>
</feature>
<dbReference type="FunFam" id="3.30.70.270:FF:000020">
    <property type="entry name" value="Transposon Tf2-6 polyprotein-like Protein"/>
    <property type="match status" value="1"/>
</dbReference>
<dbReference type="InterPro" id="IPR000477">
    <property type="entry name" value="RT_dom"/>
</dbReference>
<sequence length="682" mass="78371">MLMTGFGSYSPSSVYCLASVSNRRLTLWHSVYMVPRGPGVLLTWQCNPPSLIELKQRKFHALQQGNMSVLEYMQAFIRLSQYSPEDIDTDPHRAGRLLGGFDPTLLTHLGRRYDSFTELVDASIDMEHRLREAHEDQRRKRLASTPPPSSPQRQQHGYEIAELKQKYHITATGSSIVTNHIVRDLCLQVGKDSLFISPLVLPQLGIDIVLGMEWLKQHNAMRSSSGTDVFIHVPLQKHVYHTVNVAEAQIEAQALAKIPVACDYPDVFPEELPGLPPDRDVEFSIELVPGTAPVSRRPYQMAPNELKELKVQQQEQLDKGFIRPSSSPWGCPSLRRTKVGKRLCVDYRPLNAVTVKNKYPLPHIDILFDQLAGAKVFSKIDLRSGYYQIKIREEDIPKTAFSTRYGLYEYLVMSFGLTNAPAFFMYMMNSVFMNELDKFVVVFIDDILIYSKNEKEHEEHLRIVLTRLREHKLYAKFSKCAFWLKEVSFLGRILSEKGVVVDPSKVEDVLNWKQPETVTEIWSFLGLAGYYRRFIKDFSKTAKPMTSLTKKNAKYLWSPKCEEAFQTLKKLLTSAPMLAQPDVTKPFDVYCDASANGLGCVLMQEGRVIAYASRQLRKHEANYPTHDLELAAVVHALKIWRHYLLGNTCHIHTDHKSLKYIFTQPELNMRQRRWLELIKDYD</sequence>
<dbReference type="Pfam" id="PF17917">
    <property type="entry name" value="RT_RNaseH"/>
    <property type="match status" value="1"/>
</dbReference>
<dbReference type="InterPro" id="IPR021109">
    <property type="entry name" value="Peptidase_aspartic_dom_sf"/>
</dbReference>
<dbReference type="Proteomes" id="UP001341281">
    <property type="component" value="Chromosome 10"/>
</dbReference>
<dbReference type="Pfam" id="PF00078">
    <property type="entry name" value="RVT_1"/>
    <property type="match status" value="1"/>
</dbReference>
<evidence type="ECO:0000256" key="6">
    <source>
        <dbReference type="ARBA" id="ARBA00022759"/>
    </source>
</evidence>
<dbReference type="AlphaFoldDB" id="A0AAQ3UUI8"/>
<dbReference type="SUPFAM" id="SSF56672">
    <property type="entry name" value="DNA/RNA polymerases"/>
    <property type="match status" value="1"/>
</dbReference>
<evidence type="ECO:0000256" key="4">
    <source>
        <dbReference type="ARBA" id="ARBA00022695"/>
    </source>
</evidence>
<dbReference type="CDD" id="cd01647">
    <property type="entry name" value="RT_LTR"/>
    <property type="match status" value="1"/>
</dbReference>
<keyword evidence="13" id="KW-1185">Reference proteome</keyword>
<evidence type="ECO:0000313" key="13">
    <source>
        <dbReference type="Proteomes" id="UP001341281"/>
    </source>
</evidence>
<dbReference type="InterPro" id="IPR041373">
    <property type="entry name" value="RT_RNaseH"/>
</dbReference>
<evidence type="ECO:0000256" key="1">
    <source>
        <dbReference type="ARBA" id="ARBA00012493"/>
    </source>
</evidence>
<keyword evidence="3" id="KW-0808">Transferase</keyword>
<evidence type="ECO:0000256" key="3">
    <source>
        <dbReference type="ARBA" id="ARBA00022679"/>
    </source>
</evidence>
<evidence type="ECO:0000313" key="12">
    <source>
        <dbReference type="EMBL" id="WVZ97703.1"/>
    </source>
</evidence>
<keyword evidence="7" id="KW-0378">Hydrolase</keyword>
<dbReference type="GO" id="GO:0003964">
    <property type="term" value="F:RNA-directed DNA polymerase activity"/>
    <property type="evidence" value="ECO:0007669"/>
    <property type="project" value="UniProtKB-KW"/>
</dbReference>
<keyword evidence="5" id="KW-0540">Nuclease</keyword>
<dbReference type="Gene3D" id="3.10.10.10">
    <property type="entry name" value="HIV Type 1 Reverse Transcriptase, subunit A, domain 1"/>
    <property type="match status" value="1"/>
</dbReference>
<dbReference type="GO" id="GO:0004519">
    <property type="term" value="F:endonuclease activity"/>
    <property type="evidence" value="ECO:0007669"/>
    <property type="project" value="UniProtKB-KW"/>
</dbReference>